<dbReference type="InterPro" id="IPR010930">
    <property type="entry name" value="Flg_bb/hook_C_dom"/>
</dbReference>
<name>A0A852TD84_9BACI</name>
<dbReference type="GO" id="GO:0071978">
    <property type="term" value="P:bacterial-type flagellum-dependent swarming motility"/>
    <property type="evidence" value="ECO:0007669"/>
    <property type="project" value="TreeGrafter"/>
</dbReference>
<feature type="domain" description="Flagellar hook protein FlgE/F/G-like D1" evidence="5">
    <location>
        <begin position="97"/>
        <end position="172"/>
    </location>
</feature>
<dbReference type="Proteomes" id="UP000548423">
    <property type="component" value="Unassembled WGS sequence"/>
</dbReference>
<accession>A0A852TD84</accession>
<evidence type="ECO:0000313" key="7">
    <source>
        <dbReference type="Proteomes" id="UP000548423"/>
    </source>
</evidence>
<dbReference type="PANTHER" id="PTHR30435:SF19">
    <property type="entry name" value="FLAGELLAR BASAL-BODY ROD PROTEIN FLGG"/>
    <property type="match status" value="1"/>
</dbReference>
<dbReference type="NCBIfam" id="TIGR03506">
    <property type="entry name" value="FlgEFG_subfam"/>
    <property type="match status" value="1"/>
</dbReference>
<keyword evidence="2" id="KW-0975">Bacterial flagellum</keyword>
<dbReference type="SUPFAM" id="SSF117143">
    <property type="entry name" value="Flagellar hook protein flgE"/>
    <property type="match status" value="1"/>
</dbReference>
<comment type="similarity">
    <text evidence="1 2">Belongs to the flagella basal body rod proteins family.</text>
</comment>
<reference evidence="7" key="2">
    <citation type="submission" date="2020-08" db="EMBL/GenBank/DDBJ databases">
        <title>The Agave Microbiome: Exploring the role of microbial communities in plant adaptations to desert environments.</title>
        <authorList>
            <person name="Partida-Martinez L.P."/>
        </authorList>
    </citation>
    <scope>NUCLEOTIDE SEQUENCE [LARGE SCALE GENOMIC DNA]</scope>
    <source>
        <strain evidence="7">AT2.8</strain>
    </source>
</reference>
<dbReference type="AlphaFoldDB" id="A0A852TD84"/>
<evidence type="ECO:0000313" key="6">
    <source>
        <dbReference type="EMBL" id="NYE06742.1"/>
    </source>
</evidence>
<dbReference type="InterPro" id="IPR020013">
    <property type="entry name" value="Flagellar_FlgE/F/G"/>
</dbReference>
<comment type="caution">
    <text evidence="6">The sequence shown here is derived from an EMBL/GenBank/DDBJ whole genome shotgun (WGS) entry which is preliminary data.</text>
</comment>
<dbReference type="InterPro" id="IPR037925">
    <property type="entry name" value="FlgE/F/G-like"/>
</dbReference>
<proteinExistence type="inferred from homology"/>
<keyword evidence="6" id="KW-0282">Flagellum</keyword>
<evidence type="ECO:0000259" key="3">
    <source>
        <dbReference type="Pfam" id="PF00460"/>
    </source>
</evidence>
<evidence type="ECO:0000256" key="2">
    <source>
        <dbReference type="RuleBase" id="RU362116"/>
    </source>
</evidence>
<feature type="domain" description="Flagellar basal body rod protein N-terminal" evidence="3">
    <location>
        <begin position="8"/>
        <end position="35"/>
    </location>
</feature>
<dbReference type="Pfam" id="PF22692">
    <property type="entry name" value="LlgE_F_G_D1"/>
    <property type="match status" value="1"/>
</dbReference>
<keyword evidence="6" id="KW-0969">Cilium</keyword>
<evidence type="ECO:0000259" key="4">
    <source>
        <dbReference type="Pfam" id="PF06429"/>
    </source>
</evidence>
<dbReference type="Pfam" id="PF06429">
    <property type="entry name" value="Flg_bbr_C"/>
    <property type="match status" value="1"/>
</dbReference>
<dbReference type="Pfam" id="PF00460">
    <property type="entry name" value="Flg_bb_rod"/>
    <property type="match status" value="1"/>
</dbReference>
<organism evidence="6 7">
    <name type="scientific">Neobacillus niacini</name>
    <dbReference type="NCBI Taxonomy" id="86668"/>
    <lineage>
        <taxon>Bacteria</taxon>
        <taxon>Bacillati</taxon>
        <taxon>Bacillota</taxon>
        <taxon>Bacilli</taxon>
        <taxon>Bacillales</taxon>
        <taxon>Bacillaceae</taxon>
        <taxon>Neobacillus</taxon>
    </lineage>
</organism>
<keyword evidence="6" id="KW-0966">Cell projection</keyword>
<evidence type="ECO:0000256" key="1">
    <source>
        <dbReference type="ARBA" id="ARBA00009677"/>
    </source>
</evidence>
<dbReference type="EMBL" id="JACCBX010000007">
    <property type="protein sequence ID" value="NYE06742.1"/>
    <property type="molecule type" value="Genomic_DNA"/>
</dbReference>
<reference evidence="7" key="1">
    <citation type="submission" date="2020-07" db="EMBL/GenBank/DDBJ databases">
        <authorList>
            <person name="Partida-Martinez L."/>
            <person name="Huntemann M."/>
            <person name="Clum A."/>
            <person name="Wang J."/>
            <person name="Palaniappan K."/>
            <person name="Ritter S."/>
            <person name="Chen I.-M."/>
            <person name="Stamatis D."/>
            <person name="Reddy T."/>
            <person name="O'Malley R."/>
            <person name="Daum C."/>
            <person name="Shapiro N."/>
            <person name="Ivanova N."/>
            <person name="Kyrpides N."/>
            <person name="Woyke T."/>
        </authorList>
    </citation>
    <scope>NUCLEOTIDE SEQUENCE [LARGE SCALE GENOMIC DNA]</scope>
    <source>
        <strain evidence="7">AT2.8</strain>
    </source>
</reference>
<sequence>MNTSLFISSGAMQAYQQKIDNTANNVANVNTNGYKRKDHSFSEILASQINHQGRTDQEVGRLTPDGLRVGYGTRIGLTQTNMEQGQAIATGNPFDLMIKGNGFFQVGYPGAVGVNGEVRFTRDGSFHLTPNPYVDGSYHLVNANGGYLLDQNGQALEFNDQYEVNFTENGQIQLRDKNGQGIAFRSPQQVGIVDIQNPNVLENLGNNEFGINAAELPAGTTVDNLVRMMQPGEAQLSSGYLEGSNVDLTTEMVELMTSQRSFQMNARAVSYADQMMGIASNILR</sequence>
<protein>
    <submittedName>
        <fullName evidence="6">Flagellar basal-body rod protein FlgG</fullName>
    </submittedName>
</protein>
<comment type="subcellular location">
    <subcellularLocation>
        <location evidence="2">Bacterial flagellum basal body</location>
    </subcellularLocation>
</comment>
<evidence type="ECO:0000259" key="5">
    <source>
        <dbReference type="Pfam" id="PF22692"/>
    </source>
</evidence>
<dbReference type="GO" id="GO:0009425">
    <property type="term" value="C:bacterial-type flagellum basal body"/>
    <property type="evidence" value="ECO:0007669"/>
    <property type="project" value="UniProtKB-SubCell"/>
</dbReference>
<gene>
    <name evidence="6" type="ORF">F4694_003522</name>
</gene>
<dbReference type="InterPro" id="IPR001444">
    <property type="entry name" value="Flag_bb_rod_N"/>
</dbReference>
<dbReference type="PANTHER" id="PTHR30435">
    <property type="entry name" value="FLAGELLAR PROTEIN"/>
    <property type="match status" value="1"/>
</dbReference>
<feature type="domain" description="Flagellar basal-body/hook protein C-terminal" evidence="4">
    <location>
        <begin position="238"/>
        <end position="282"/>
    </location>
</feature>
<dbReference type="InterPro" id="IPR053967">
    <property type="entry name" value="LlgE_F_G-like_D1"/>
</dbReference>